<dbReference type="EMBL" id="CM035438">
    <property type="protein sequence ID" value="KAH7285046.1"/>
    <property type="molecule type" value="Genomic_DNA"/>
</dbReference>
<evidence type="ECO:0000313" key="4">
    <source>
        <dbReference type="Proteomes" id="UP000825935"/>
    </source>
</evidence>
<reference evidence="3" key="1">
    <citation type="submission" date="2021-08" db="EMBL/GenBank/DDBJ databases">
        <title>WGS assembly of Ceratopteris richardii.</title>
        <authorList>
            <person name="Marchant D.B."/>
            <person name="Chen G."/>
            <person name="Jenkins J."/>
            <person name="Shu S."/>
            <person name="Leebens-Mack J."/>
            <person name="Grimwood J."/>
            <person name="Schmutz J."/>
            <person name="Soltis P."/>
            <person name="Soltis D."/>
            <person name="Chen Z.-H."/>
        </authorList>
    </citation>
    <scope>NUCLEOTIDE SEQUENCE</scope>
    <source>
        <strain evidence="3">Whitten #5841</strain>
        <tissue evidence="3">Leaf</tissue>
    </source>
</reference>
<accession>A0A8T2QMM9</accession>
<comment type="caution">
    <text evidence="3">The sequence shown here is derived from an EMBL/GenBank/DDBJ whole genome shotgun (WGS) entry which is preliminary data.</text>
</comment>
<evidence type="ECO:0000256" key="1">
    <source>
        <dbReference type="ARBA" id="ARBA00022729"/>
    </source>
</evidence>
<feature type="chain" id="PRO_5035869489" evidence="2">
    <location>
        <begin position="27"/>
        <end position="159"/>
    </location>
</feature>
<evidence type="ECO:0000313" key="3">
    <source>
        <dbReference type="EMBL" id="KAH7285046.1"/>
    </source>
</evidence>
<feature type="signal peptide" evidence="2">
    <location>
        <begin position="1"/>
        <end position="26"/>
    </location>
</feature>
<protein>
    <submittedName>
        <fullName evidence="3">Uncharacterized protein</fullName>
    </submittedName>
</protein>
<dbReference type="InterPro" id="IPR040361">
    <property type="entry name" value="TPD1"/>
</dbReference>
<gene>
    <name evidence="3" type="ORF">KP509_33G009700</name>
</gene>
<dbReference type="Pfam" id="PF24068">
    <property type="entry name" value="TPD1_C"/>
    <property type="match status" value="1"/>
</dbReference>
<organism evidence="3 4">
    <name type="scientific">Ceratopteris richardii</name>
    <name type="common">Triangle waterfern</name>
    <dbReference type="NCBI Taxonomy" id="49495"/>
    <lineage>
        <taxon>Eukaryota</taxon>
        <taxon>Viridiplantae</taxon>
        <taxon>Streptophyta</taxon>
        <taxon>Embryophyta</taxon>
        <taxon>Tracheophyta</taxon>
        <taxon>Polypodiopsida</taxon>
        <taxon>Polypodiidae</taxon>
        <taxon>Polypodiales</taxon>
        <taxon>Pteridineae</taxon>
        <taxon>Pteridaceae</taxon>
        <taxon>Parkerioideae</taxon>
        <taxon>Ceratopteris</taxon>
    </lineage>
</organism>
<keyword evidence="1 2" id="KW-0732">Signal</keyword>
<evidence type="ECO:0000256" key="2">
    <source>
        <dbReference type="SAM" id="SignalP"/>
    </source>
</evidence>
<dbReference type="AlphaFoldDB" id="A0A8T2QMM9"/>
<sequence length="159" mass="16813">MSISRSVAHCRLPVALLLAFIAVMYAAEVQGGRTAASLFPSVHMNDTLNKNASFVDSSDMQVSCIRISQVDLHFSHPMSAASVYVDCGGCNVSNVQLACPGTEWIQGIVPAVSDLVVEGNGKCLVASGAMLGPHTSNSFVYMHSPTLPLYPLSATFHCP</sequence>
<proteinExistence type="predicted"/>
<name>A0A8T2QMM9_CERRI</name>
<dbReference type="Proteomes" id="UP000825935">
    <property type="component" value="Chromosome 33"/>
</dbReference>
<keyword evidence="4" id="KW-1185">Reference proteome</keyword>